<keyword evidence="3" id="KW-0106">Calcium</keyword>
<evidence type="ECO:0000256" key="4">
    <source>
        <dbReference type="SAM" id="SignalP"/>
    </source>
</evidence>
<keyword evidence="1 4" id="KW-0732">Signal</keyword>
<dbReference type="EnsemblMetazoa" id="CapteT203095">
    <property type="protein sequence ID" value="CapteP203095"/>
    <property type="gene ID" value="CapteG203095"/>
</dbReference>
<dbReference type="EMBL" id="KB297068">
    <property type="protein sequence ID" value="ELU10996.1"/>
    <property type="molecule type" value="Genomic_DNA"/>
</dbReference>
<dbReference type="GO" id="GO:0005509">
    <property type="term" value="F:calcium ion binding"/>
    <property type="evidence" value="ECO:0007669"/>
    <property type="project" value="InterPro"/>
</dbReference>
<gene>
    <name evidence="6" type="ORF">CAPTEDRAFT_203095</name>
</gene>
<feature type="domain" description="EF-hand" evidence="5">
    <location>
        <begin position="128"/>
        <end position="163"/>
    </location>
</feature>
<evidence type="ECO:0000313" key="7">
    <source>
        <dbReference type="EnsemblMetazoa" id="CapteP203095"/>
    </source>
</evidence>
<dbReference type="InterPro" id="IPR002048">
    <property type="entry name" value="EF_hand_dom"/>
</dbReference>
<keyword evidence="2" id="KW-0677">Repeat</keyword>
<dbReference type="Proteomes" id="UP000014760">
    <property type="component" value="Unassembled WGS sequence"/>
</dbReference>
<dbReference type="SUPFAM" id="SSF47473">
    <property type="entry name" value="EF-hand"/>
    <property type="match status" value="1"/>
</dbReference>
<dbReference type="PROSITE" id="PS00018">
    <property type="entry name" value="EF_HAND_1"/>
    <property type="match status" value="2"/>
</dbReference>
<dbReference type="InterPro" id="IPR011992">
    <property type="entry name" value="EF-hand-dom_pair"/>
</dbReference>
<feature type="chain" id="PRO_5008788682" description="EF-hand domain-containing protein" evidence="4">
    <location>
        <begin position="21"/>
        <end position="167"/>
    </location>
</feature>
<dbReference type="InterPro" id="IPR052110">
    <property type="entry name" value="MCFD2-like"/>
</dbReference>
<dbReference type="STRING" id="283909.R7V3S1"/>
<evidence type="ECO:0000313" key="8">
    <source>
        <dbReference type="Proteomes" id="UP000014760"/>
    </source>
</evidence>
<proteinExistence type="predicted"/>
<dbReference type="PROSITE" id="PS50222">
    <property type="entry name" value="EF_HAND_2"/>
    <property type="match status" value="1"/>
</dbReference>
<dbReference type="Gene3D" id="1.10.238.10">
    <property type="entry name" value="EF-hand"/>
    <property type="match status" value="1"/>
</dbReference>
<evidence type="ECO:0000256" key="3">
    <source>
        <dbReference type="ARBA" id="ARBA00022837"/>
    </source>
</evidence>
<evidence type="ECO:0000256" key="1">
    <source>
        <dbReference type="ARBA" id="ARBA00022729"/>
    </source>
</evidence>
<evidence type="ECO:0000256" key="2">
    <source>
        <dbReference type="ARBA" id="ARBA00022737"/>
    </source>
</evidence>
<accession>R7V3S1</accession>
<protein>
    <recommendedName>
        <fullName evidence="5">EF-hand domain-containing protein</fullName>
    </recommendedName>
</protein>
<dbReference type="OrthoDB" id="289247at2759"/>
<feature type="signal peptide" evidence="4">
    <location>
        <begin position="1"/>
        <end position="20"/>
    </location>
</feature>
<evidence type="ECO:0000313" key="6">
    <source>
        <dbReference type="EMBL" id="ELU10996.1"/>
    </source>
</evidence>
<dbReference type="HOGENOM" id="CLU_100744_1_1_1"/>
<dbReference type="EMBL" id="AMQN01005886">
    <property type="status" value="NOT_ANNOTATED_CDS"/>
    <property type="molecule type" value="Genomic_DNA"/>
</dbReference>
<dbReference type="Pfam" id="PF13499">
    <property type="entry name" value="EF-hand_7"/>
    <property type="match status" value="1"/>
</dbReference>
<name>R7V3S1_CAPTE</name>
<reference evidence="6 8" key="2">
    <citation type="journal article" date="2013" name="Nature">
        <title>Insights into bilaterian evolution from three spiralian genomes.</title>
        <authorList>
            <person name="Simakov O."/>
            <person name="Marletaz F."/>
            <person name="Cho S.J."/>
            <person name="Edsinger-Gonzales E."/>
            <person name="Havlak P."/>
            <person name="Hellsten U."/>
            <person name="Kuo D.H."/>
            <person name="Larsson T."/>
            <person name="Lv J."/>
            <person name="Arendt D."/>
            <person name="Savage R."/>
            <person name="Osoegawa K."/>
            <person name="de Jong P."/>
            <person name="Grimwood J."/>
            <person name="Chapman J.A."/>
            <person name="Shapiro H."/>
            <person name="Aerts A."/>
            <person name="Otillar R.P."/>
            <person name="Terry A.Y."/>
            <person name="Boore J.L."/>
            <person name="Grigoriev I.V."/>
            <person name="Lindberg D.R."/>
            <person name="Seaver E.C."/>
            <person name="Weisblat D.A."/>
            <person name="Putnam N.H."/>
            <person name="Rokhsar D.S."/>
        </authorList>
    </citation>
    <scope>NUCLEOTIDE SEQUENCE</scope>
    <source>
        <strain evidence="6 8">I ESC-2004</strain>
    </source>
</reference>
<reference evidence="7" key="3">
    <citation type="submission" date="2015-06" db="UniProtKB">
        <authorList>
            <consortium name="EnsemblMetazoa"/>
        </authorList>
    </citation>
    <scope>IDENTIFICATION</scope>
</reference>
<dbReference type="InterPro" id="IPR018247">
    <property type="entry name" value="EF_Hand_1_Ca_BS"/>
</dbReference>
<evidence type="ECO:0000259" key="5">
    <source>
        <dbReference type="PROSITE" id="PS50222"/>
    </source>
</evidence>
<organism evidence="6">
    <name type="scientific">Capitella teleta</name>
    <name type="common">Polychaete worm</name>
    <dbReference type="NCBI Taxonomy" id="283909"/>
    <lineage>
        <taxon>Eukaryota</taxon>
        <taxon>Metazoa</taxon>
        <taxon>Spiralia</taxon>
        <taxon>Lophotrochozoa</taxon>
        <taxon>Annelida</taxon>
        <taxon>Polychaeta</taxon>
        <taxon>Sedentaria</taxon>
        <taxon>Scolecida</taxon>
        <taxon>Capitellidae</taxon>
        <taxon>Capitella</taxon>
    </lineage>
</organism>
<dbReference type="PANTHER" id="PTHR23104:SF1">
    <property type="entry name" value="EF-HAND DOMAIN-CONTAINING PROTEIN"/>
    <property type="match status" value="1"/>
</dbReference>
<dbReference type="AlphaFoldDB" id="R7V3S1"/>
<keyword evidence="8" id="KW-1185">Reference proteome</keyword>
<reference evidence="8" key="1">
    <citation type="submission" date="2012-12" db="EMBL/GenBank/DDBJ databases">
        <authorList>
            <person name="Hellsten U."/>
            <person name="Grimwood J."/>
            <person name="Chapman J.A."/>
            <person name="Shapiro H."/>
            <person name="Aerts A."/>
            <person name="Otillar R.P."/>
            <person name="Terry A.Y."/>
            <person name="Boore J.L."/>
            <person name="Simakov O."/>
            <person name="Marletaz F."/>
            <person name="Cho S.-J."/>
            <person name="Edsinger-Gonzales E."/>
            <person name="Havlak P."/>
            <person name="Kuo D.-H."/>
            <person name="Larsson T."/>
            <person name="Lv J."/>
            <person name="Arendt D."/>
            <person name="Savage R."/>
            <person name="Osoegawa K."/>
            <person name="de Jong P."/>
            <person name="Lindberg D.R."/>
            <person name="Seaver E.C."/>
            <person name="Weisblat D.A."/>
            <person name="Putnam N.H."/>
            <person name="Grigoriev I.V."/>
            <person name="Rokhsar D.S."/>
        </authorList>
    </citation>
    <scope>NUCLEOTIDE SEQUENCE</scope>
    <source>
        <strain evidence="8">I ESC-2004</strain>
    </source>
</reference>
<dbReference type="PANTHER" id="PTHR23104">
    <property type="entry name" value="MULTIPLE COAGULATION FACTOR DEFICIENCY PROTEIN 2 NEURAL STEM CELL DERIVED NEURONAL SURVIVAL PROTEIN"/>
    <property type="match status" value="1"/>
</dbReference>
<sequence>MQWLLFMGFLCVAGRSLVLAQTPDEELDEWREHNMKFLVRSLEMDEDEKDHLKEHLQDTNIDLDSLSPQELQFYYFQTHDTNDDNLLDGLELLHALEHSRMDRLNKHSTKIDVTTERGLQSWIKMTDSIIANVDRTMETDDLDGNGYLDYSEFASSRRMYALKRKGQ</sequence>
<dbReference type="OMA" id="HMEMIDQ"/>